<dbReference type="EMBL" id="PP511589">
    <property type="protein sequence ID" value="XCD05659.1"/>
    <property type="molecule type" value="Genomic_DNA"/>
</dbReference>
<feature type="domain" description="Replication-associated protein ORF2/G2P" evidence="1">
    <location>
        <begin position="50"/>
        <end position="160"/>
    </location>
</feature>
<reference evidence="3" key="1">
    <citation type="submission" date="2024-03" db="EMBL/GenBank/DDBJ databases">
        <title>Diverse circular DNA viruses in blood, oral, and fecal samples of captive lemurs.</title>
        <authorList>
            <person name="Paietta E.N."/>
            <person name="Kraberger S."/>
            <person name="Lund M.C."/>
            <person name="Custer J.M."/>
            <person name="Vargas K.M."/>
            <person name="Ehmke E.E."/>
            <person name="Yoder A.D."/>
            <person name="Varsani A."/>
        </authorList>
    </citation>
    <scope>NUCLEOTIDE SEQUENCE</scope>
    <source>
        <strain evidence="2">Duke_24FS_126</strain>
        <strain evidence="3">Duke_26_105</strain>
    </source>
</reference>
<proteinExistence type="predicted"/>
<evidence type="ECO:0000259" key="1">
    <source>
        <dbReference type="Pfam" id="PF23343"/>
    </source>
</evidence>
<organism evidence="3">
    <name type="scientific">Dulem virus 90</name>
    <dbReference type="NCBI Taxonomy" id="3145801"/>
    <lineage>
        <taxon>Viruses</taxon>
        <taxon>Monodnaviria</taxon>
        <taxon>Sangervirae</taxon>
        <taxon>Phixviricota</taxon>
        <taxon>Malgrandaviricetes</taxon>
        <taxon>Petitvirales</taxon>
        <taxon>Microviridae</taxon>
        <taxon>Microvirus</taxon>
    </lineage>
</organism>
<dbReference type="Pfam" id="PF23343">
    <property type="entry name" value="REP_ORF2-G2P"/>
    <property type="match status" value="1"/>
</dbReference>
<dbReference type="InterPro" id="IPR056906">
    <property type="entry name" value="ORF2/G2P_dom"/>
</dbReference>
<protein>
    <submittedName>
        <fullName evidence="3">Replication initiator protein</fullName>
    </submittedName>
</protein>
<accession>A0AAU8B5M2</accession>
<dbReference type="EMBL" id="PP511766">
    <property type="protein sequence ID" value="XCD07213.1"/>
    <property type="molecule type" value="Genomic_DNA"/>
</dbReference>
<sequence>MICSSTILVNDKHGILKRVPCGQCINCRLNRAWDWSVRIMHEAKKHDESVFLTLTYDDDHLPENGSLVVSDLQKFFKRFRKAHKRKVRYFACGEYGDKTFRPHYHVAFFNVGYGDFIPLPLKSGKEGLMCKCSEWPFGHVHVGDLTTDSANYVAGYILKKQTGKNAHFYKDLGLVPPFCVMSRRPGIGYDYFMDHKDTFENNGFVVAKGVKRGLPRYYKDFLMMTAKRIEQFKKSFDAELARRQKAEKQGKSYVQVFYDEEMQRQNDSLARLKLKKRDSV</sequence>
<name>A0AAU8B5M2_9VIRU</name>
<evidence type="ECO:0000313" key="3">
    <source>
        <dbReference type="EMBL" id="XCD07213.1"/>
    </source>
</evidence>
<evidence type="ECO:0000313" key="2">
    <source>
        <dbReference type="EMBL" id="XCD05659.1"/>
    </source>
</evidence>